<keyword evidence="11" id="KW-0406">Ion transport</keyword>
<evidence type="ECO:0000256" key="8">
    <source>
        <dbReference type="ARBA" id="ARBA00022882"/>
    </source>
</evidence>
<dbReference type="InterPro" id="IPR013783">
    <property type="entry name" value="Ig-like_fold"/>
</dbReference>
<keyword evidence="13" id="KW-1015">Disulfide bond</keyword>
<dbReference type="SUPFAM" id="SSF48726">
    <property type="entry name" value="Immunoglobulin"/>
    <property type="match status" value="1"/>
</dbReference>
<evidence type="ECO:0000313" key="23">
    <source>
        <dbReference type="EMBL" id="KAK6297044.1"/>
    </source>
</evidence>
<name>A0AAN8KXE6_9TELE</name>
<dbReference type="InterPro" id="IPR011641">
    <property type="entry name" value="Tyr-kin_ephrin_A/B_rcpt-like"/>
</dbReference>
<evidence type="ECO:0000256" key="19">
    <source>
        <dbReference type="ARBA" id="ARBA00049669"/>
    </source>
</evidence>
<evidence type="ECO:0000256" key="3">
    <source>
        <dbReference type="ARBA" id="ARBA00022448"/>
    </source>
</evidence>
<evidence type="ECO:0000256" key="17">
    <source>
        <dbReference type="ARBA" id="ARBA00023319"/>
    </source>
</evidence>
<evidence type="ECO:0000256" key="4">
    <source>
        <dbReference type="ARBA" id="ARBA00022461"/>
    </source>
</evidence>
<dbReference type="Pfam" id="PF07686">
    <property type="entry name" value="V-set"/>
    <property type="match status" value="1"/>
</dbReference>
<reference evidence="23 24" key="1">
    <citation type="submission" date="2021-04" db="EMBL/GenBank/DDBJ databases">
        <authorList>
            <person name="De Guttry C."/>
            <person name="Zahm M."/>
            <person name="Klopp C."/>
            <person name="Cabau C."/>
            <person name="Louis A."/>
            <person name="Berthelot C."/>
            <person name="Parey E."/>
            <person name="Roest Crollius H."/>
            <person name="Montfort J."/>
            <person name="Robinson-Rechavi M."/>
            <person name="Bucao C."/>
            <person name="Bouchez O."/>
            <person name="Gislard M."/>
            <person name="Lluch J."/>
            <person name="Milhes M."/>
            <person name="Lampietro C."/>
            <person name="Lopez Roques C."/>
            <person name="Donnadieu C."/>
            <person name="Braasch I."/>
            <person name="Desvignes T."/>
            <person name="Postlethwait J."/>
            <person name="Bobe J."/>
            <person name="Wedekind C."/>
            <person name="Guiguen Y."/>
        </authorList>
    </citation>
    <scope>NUCLEOTIDE SEQUENCE [LARGE SCALE GENOMIC DNA]</scope>
    <source>
        <strain evidence="23">Cs_M1</strain>
        <tissue evidence="23">Blood</tissue>
    </source>
</reference>
<gene>
    <name evidence="23" type="ORF">J4Q44_G00331860</name>
</gene>
<keyword evidence="5" id="KW-1003">Cell membrane</keyword>
<dbReference type="SUPFAM" id="SSF57184">
    <property type="entry name" value="Growth factor receptor domain"/>
    <property type="match status" value="13"/>
</dbReference>
<dbReference type="GO" id="GO:0005886">
    <property type="term" value="C:plasma membrane"/>
    <property type="evidence" value="ECO:0007669"/>
    <property type="project" value="UniProtKB-SubCell"/>
</dbReference>
<comment type="caution">
    <text evidence="23">The sequence shown here is derived from an EMBL/GenBank/DDBJ whole genome shotgun (WGS) entry which is preliminary data.</text>
</comment>
<dbReference type="SMART" id="SM01411">
    <property type="entry name" value="Ephrin_rec_like"/>
    <property type="match status" value="44"/>
</dbReference>
<keyword evidence="14" id="KW-0325">Glycoprotein</keyword>
<evidence type="ECO:0000256" key="13">
    <source>
        <dbReference type="ARBA" id="ARBA00023157"/>
    </source>
</evidence>
<feature type="compositionally biased region" description="Basic and acidic residues" evidence="20">
    <location>
        <begin position="4071"/>
        <end position="4113"/>
    </location>
</feature>
<comment type="similarity">
    <text evidence="2">Belongs to the sodium channel auxiliary subunit SCN3B (TC 8.A.17) family.</text>
</comment>
<evidence type="ECO:0000256" key="2">
    <source>
        <dbReference type="ARBA" id="ARBA00010404"/>
    </source>
</evidence>
<evidence type="ECO:0000256" key="10">
    <source>
        <dbReference type="ARBA" id="ARBA00023053"/>
    </source>
</evidence>
<feature type="transmembrane region" description="Helical" evidence="21">
    <location>
        <begin position="4307"/>
        <end position="4328"/>
    </location>
</feature>
<evidence type="ECO:0000256" key="12">
    <source>
        <dbReference type="ARBA" id="ARBA00023136"/>
    </source>
</evidence>
<dbReference type="GO" id="GO:0034702">
    <property type="term" value="C:monoatomic ion channel complex"/>
    <property type="evidence" value="ECO:0007669"/>
    <property type="project" value="UniProtKB-KW"/>
</dbReference>
<dbReference type="Pfam" id="PF07699">
    <property type="entry name" value="Ephrin_rec_like"/>
    <property type="match status" value="1"/>
</dbReference>
<dbReference type="PANTHER" id="PTHR46104:SF1">
    <property type="entry name" value="GENE 9195-RELATED"/>
    <property type="match status" value="1"/>
</dbReference>
<dbReference type="SMART" id="SM00409">
    <property type="entry name" value="IG"/>
    <property type="match status" value="1"/>
</dbReference>
<dbReference type="Proteomes" id="UP001356427">
    <property type="component" value="Unassembled WGS sequence"/>
</dbReference>
<keyword evidence="15" id="KW-0739">Sodium transport</keyword>
<evidence type="ECO:0000256" key="18">
    <source>
        <dbReference type="ARBA" id="ARBA00044530"/>
    </source>
</evidence>
<evidence type="ECO:0000256" key="5">
    <source>
        <dbReference type="ARBA" id="ARBA00022475"/>
    </source>
</evidence>
<evidence type="ECO:0000256" key="20">
    <source>
        <dbReference type="SAM" id="MobiDB-lite"/>
    </source>
</evidence>
<keyword evidence="16" id="KW-0407">Ion channel</keyword>
<dbReference type="InterPro" id="IPR036179">
    <property type="entry name" value="Ig-like_dom_sf"/>
</dbReference>
<dbReference type="PROSITE" id="PS50835">
    <property type="entry name" value="IG_LIKE"/>
    <property type="match status" value="1"/>
</dbReference>
<dbReference type="InterPro" id="IPR009030">
    <property type="entry name" value="Growth_fac_rcpt_cys_sf"/>
</dbReference>
<accession>A0AAN8KXE6</accession>
<dbReference type="SUPFAM" id="SSF57586">
    <property type="entry name" value="TNF receptor-like"/>
    <property type="match status" value="1"/>
</dbReference>
<dbReference type="Gene3D" id="2.10.50.10">
    <property type="entry name" value="Tumor Necrosis Factor Receptor, subunit A, domain 2"/>
    <property type="match status" value="16"/>
</dbReference>
<keyword evidence="4" id="KW-0894">Sodium channel</keyword>
<evidence type="ECO:0000313" key="24">
    <source>
        <dbReference type="Proteomes" id="UP001356427"/>
    </source>
</evidence>
<evidence type="ECO:0000256" key="16">
    <source>
        <dbReference type="ARBA" id="ARBA00023303"/>
    </source>
</evidence>
<feature type="region of interest" description="Disordered" evidence="20">
    <location>
        <begin position="4069"/>
        <end position="4113"/>
    </location>
</feature>
<dbReference type="InterPro" id="IPR007110">
    <property type="entry name" value="Ig-like_dom"/>
</dbReference>
<evidence type="ECO:0000256" key="7">
    <source>
        <dbReference type="ARBA" id="ARBA00022729"/>
    </source>
</evidence>
<dbReference type="InterPro" id="IPR003599">
    <property type="entry name" value="Ig_sub"/>
</dbReference>
<evidence type="ECO:0000256" key="6">
    <source>
        <dbReference type="ARBA" id="ARBA00022692"/>
    </source>
</evidence>
<keyword evidence="24" id="KW-1185">Reference proteome</keyword>
<evidence type="ECO:0000256" key="21">
    <source>
        <dbReference type="SAM" id="Phobius"/>
    </source>
</evidence>
<comment type="subcellular location">
    <subcellularLocation>
        <location evidence="1">Cell membrane</location>
        <topology evidence="1">Single-pass type I membrane protein</topology>
    </subcellularLocation>
</comment>
<evidence type="ECO:0000256" key="11">
    <source>
        <dbReference type="ARBA" id="ARBA00023065"/>
    </source>
</evidence>
<keyword evidence="7" id="KW-0732">Signal</keyword>
<dbReference type="GO" id="GO:0005272">
    <property type="term" value="F:sodium channel activity"/>
    <property type="evidence" value="ECO:0007669"/>
    <property type="project" value="UniProtKB-KW"/>
</dbReference>
<comment type="subunit">
    <text evidence="19">A voltage-gated sodium (Nav) channel consists of an ion-conducting pore-forming alpha subunit functional on its own that is regulated by one or more beta subunits. Forms homodimers and homotrimers. SCN3B is non-covalently associated with alpha subunits and induces the formation of alpha subunit oligomers, including trimers. Interacts with SCN5A/Nav1.5; regulatory subunit of SCN5A/Nav1.5. Interacts with SCN7A/Nav2.1; probable regulatory subunit of SCN7A/Nav2.1. Interacts with SCN10A; regulatory subunit of SCN10A/Nav1.8. Interacts with NFASC; probably involved in targeting the sodium channels to the nodes of Ranvier.</text>
</comment>
<evidence type="ECO:0000256" key="14">
    <source>
        <dbReference type="ARBA" id="ARBA00023180"/>
    </source>
</evidence>
<keyword evidence="3" id="KW-0813">Transport</keyword>
<keyword evidence="8" id="KW-0851">Voltage-gated channel</keyword>
<dbReference type="EMBL" id="JAGTTL010000032">
    <property type="protein sequence ID" value="KAK6297044.1"/>
    <property type="molecule type" value="Genomic_DNA"/>
</dbReference>
<keyword evidence="6 21" id="KW-0812">Transmembrane</keyword>
<dbReference type="PANTHER" id="PTHR46104">
    <property type="entry name" value="GENE 9195-RELATED-RELATED"/>
    <property type="match status" value="1"/>
</dbReference>
<keyword evidence="9 21" id="KW-1133">Transmembrane helix</keyword>
<evidence type="ECO:0000259" key="22">
    <source>
        <dbReference type="PROSITE" id="PS50835"/>
    </source>
</evidence>
<feature type="domain" description="Ig-like" evidence="22">
    <location>
        <begin position="4171"/>
        <end position="4269"/>
    </location>
</feature>
<keyword evidence="10" id="KW-0915">Sodium</keyword>
<keyword evidence="12 21" id="KW-0472">Membrane</keyword>
<organism evidence="23 24">
    <name type="scientific">Coregonus suidteri</name>
    <dbReference type="NCBI Taxonomy" id="861788"/>
    <lineage>
        <taxon>Eukaryota</taxon>
        <taxon>Metazoa</taxon>
        <taxon>Chordata</taxon>
        <taxon>Craniata</taxon>
        <taxon>Vertebrata</taxon>
        <taxon>Euteleostomi</taxon>
        <taxon>Actinopterygii</taxon>
        <taxon>Neopterygii</taxon>
        <taxon>Teleostei</taxon>
        <taxon>Protacanthopterygii</taxon>
        <taxon>Salmoniformes</taxon>
        <taxon>Salmonidae</taxon>
        <taxon>Coregoninae</taxon>
        <taxon>Coregonus</taxon>
    </lineage>
</organism>
<proteinExistence type="inferred from homology"/>
<sequence>MAITALWVLGYPYHVPLPVWLLQEQLSRSPWGCVCTMSQARPHLMGQLVALVSSRKLLPPRLTLPPPLPRRHQPFSNSTGLRNSQQCVDCPPGSYCLGSNNTSPTGLCSAGFYCTGGSASPAQNEAEEGHYTLEGAMRPEPCPLGTFQPGSYADQPGREEVQHCSPCDAGWFCRRAGLSAPQGLCDPGFYCTSGATTATPVGVDSGDVCPVGYFCPLGTRFPHEHPCPAGTWSNAVGTQGLSSCWPCPPGLYCNTTALTQPSGICAAGATECLECPPGRYCLEGEGVQLCPKGFYCLGGTVEDVLPCPPGTYSQQPGQSQLEQCLLCPAEVSGCSPCTPGQFCGSEGLTRPSGACQEGFYCPGGDRLATGFEGRGGREGGGRWGGLCPPAHYCSPGSAIPVPCPAGTYASLTGQTQCPRCHAGYYCPERTSNYTLFPCPPGFYCPDGTRHATQFPCPRGYYNPEPMTQSLDSCLPCPPGHYCEKERLTAVSGECKAGWFCVSAAWNSQPFDLDNYTNANCLCPATSTGGRCQEGFYCPQGSPEPLPCPPGAFCNISGLALPMGPCSPGFYCTEGATRAKPTDGETGNICPPGTYCGEGSGEPELCPAGTFSQVSGLSNVSQCQACTAGFYCAAAGLRDPTGLCSEGYWCPPGQRVATALACPAAHYCPHGSAVPEPCPSGTFQDREKQATCNICEEGYYCDLRLGLENASVLRPCPKGHYCPRGTALATQNPCPAGSFNPRERIDRLTGCMLCPPGQFCPTMGLAEPAGYCNAGFWCREGAYSPSPVDGLSGFLCPAGQYCPSGTPAPVPCPLGTWSNSTGLANQEECQPCPGGLYCDSNSLTAPTTGPCTGGYYCLERAVTPTPTDGSTGGPCLEGHYCPVGTTQPLPCDPGTYMIGTHATECEPCTPGWYCVSGTLQLCPAGFYCHEGTGYDLRACPEGTYSPELGLTSISQCRQCDGGRYCPLRNGTSVTGQCLEGYYCSYGNTSPQPPSHSAGGGPCPAGHYCPRGTINPQPCPIGTFSNLTKLVSQNGCQPCSPGYYCDASGLTAPTEECWEGFYCRRGAVVPNGPIRDSRGGPCPRGYFCSKGSAAPQECPQGAVSVEEGRSSCSPCPQGYYCPGNSSLYETNECPVGHYCPTGTSSQYQYPCPAGTTNPHTRMGSPQDCLPCPPGFFCGFPGLSAVSGQCIAGYLCHSGAVSPTPEDGVTGDRCPQGHYCPEGLAAAPRPCPLGYYSNTTRNTQLSDCLPCPAGFICASRGLSLPSHLCQAGSYCPYRHNSSLPGSITCSAGHMCPLGSAIQVPCVPGTYQDQPGQAECFTCPAGFYCEGSIHPNTGEVTGTHTPTPCLKGHYCPPGTQSGVEYPCPAGTFSGQTSTSNKRGCVPCPPGKYCSSAGLAVPTGQCSPGYLCIQGSVTSQPAGDPTGGKCTAGSYCPLGTSHMLLCPPGTFSSLEGAVSVAACQPCVPGQYCADFGLASPSGPCTAGFYCPIGSRTPTPNHNVTRNATSVYPPRDGEVLGQINGDICPGGHYCPIGTAQPIPCPPGTFLGRYGGQSEADCEACPSGFYCPVWGQTTTDLRCPQECQCPSGHSCPYGSAEPVICAPGTYQSLTGQSTCKTCPPGFYCVEGTSVPAQCPAGSVSQAEGRASQRDCTPCPPGFYCNSSSLTSPSGPCSPGHYCPEGSGSPRPCSVGSYLPERGASSPSNCYPCPPGRYCLNPGSSQSTGPCSPGFYCSGGADSATPQANSSQLSCLCGMIELHPTNQDLCSWLHNTSCSPNSKDTGFYCPVGSAYPQPCDTGSYCGQTGLDAPSGLCTPGYFCSRGSTAPHASLCPPGHYCPQGTPLPLPCPPGTLMGRSGGSTVDDCQPCPPGHYCDQTGLAKPSGLCAAGYYCPGGQSTDRPSQHVCGVGHFCEEGSVRERACVPGSYQPSEGQHQCEVCPSGFYCLEEGRTLMVPCGRGFYCPRGTANQHPCPSGTYGSLSGMADESECSLCDPGMYCKGIDNITGAPCPPGFYCPVGSSVPLPCPKGTFSEQSGLTEPSQCRRCIPGFYCAEPGLKAVTGACLPGFYCLEGSQSAAPMSGVFGGVCNPGHYCESGSSVPASCPAGTHHNDTGGKKRDDCKPCPDGWFQDLEGQRECKPCPPGFHCLTTNTTGSTSGPTTPLLCPAGYVCPRESSFSQPYPCPKGTYNPTLGLTSPGECLVCPAGQFCGSEGLVEPTGPCAPGFLCVTRATVPNPADNRTGSPCPPGAYCQLGLRAGACSPGFFCDWGSSSPEEALCPAGCFCPGGTRTPLACPAGTHSSVTGNSHQNNCTTCPDGYYCQGEGVVHPVLCPLGHYCPPGLAMGVKFPCPPGTVQSKPGASSLDHCLPCPAGMFCALPGLSHTTGPCQAGYHCPPGAITPNATEYKRNSTSNNLCPRGHYCPAGTGYPLPCPPGSLSSFLGLRGVEECQPCPPGHFCDRPALALTSDAVPCSAGYVCLGGSSSAHPSDGLHGYLCPTGHRCPVGTASEVPCEPGTYSPAPGAAHCLTCPNGTMCPSSATQEPSLCPAGHFCPAGCVLPLPCPVGTLSEQTGAPSPSACRPCPSGLYCSLPGTSLPQGQCQQGYFCQRGAPGPAPQSSAIFPRNGPCPVGHYCLSGTLSPLPCPAGSIRNHTGGLSIDSCSPCPPGHYCSIEGLASPSGLCAAGFYCPFDFSSTTPYAFLCPKGHYCPEGSPLALPCPTGEYQPNPGSDSCIPCRPGFYCEEAIVGDPWPCPPHSFCPAATMVPQPCPNGTFTPADLEGLQEERECLPCLPGRFCRAGKIQGRCAAGYLCMSGSSEFTPQGPHSWSQCEWGMQCAGPCPAGFYCPEGSEKPEICPENTIRVSPGAANIHDCLACPPQHWCKKGDPVLHLCPSGHYCDGVAGGDYEGGTGPRECPLFTYRSTPGAASKGDCHPCPPGSYCNSTGLTDYSGYPCPPGYWCSGTGLPILCPAGTMRPLPGAAAASQCEPCAGGTYCPDPMSTGQPNIAGISCRASYQCPPGAVSERLCKAGSYCGPQTAEPEICPEGYLCPEGSHTYNTPNQVCTFPYYCPANSSAMLSCEGGSVPLNTSGPRAFQDSSCGLCEAGTYRPRLSPQPHCLTCPPGYHCPPGTEHYHSNPCPLGYVCPLGSSSPVPCPPGSFGNLSNAEHLEDCYPCPPDTFNHLAAQRACFPCGSSSTAPQGASSCTCVGKNRAFQHSDGSCLCRTGFIFYNDLDFKSSSSDSELDCQPEVNKRCSAGQVRLAASRECVSPSHHSCNVTCGPQGGSLDVEMGICHCEHYVSAEELCNTSCLSRLPHISARLSPDGQLLLGIKEPDESRAWSRKMMDVLGPDVHVKNIGNIHFVQFDSEGVFGWILMDRNVIEMALTAEPIEFIDRRSRKRRDLESKAELLHSNVLPRIPNPIACLSSNDMLIFQLTINYTDRHLSHFPVYQKDHLFNSNPSWDFGAFRRLERLMKHTQFNSTRFAHVFSETGKYVFLDNAIPEWSLVVVVSERGTECDPTVAVFQPMTPAQLVKHGVIKQHRLNLLPDWGAIVGVLSLLLVLILVLTTTALVLKPSQAKLVCHGKLRPKWRSLGEPILPVEYVYSGESLNGQGVLGCRGVGEGAEAEEPSVCRGGGYMTGKFELEEFNVKTLYDKLEDQNLHLASQLARHRKDTQEFYRNICQQTDALRDVLENMEPKKLSLLKELLEREALQNDPYTNTDADGDGHIQSTKKPSVVLMGAVVRALEAVLYRLCGEGWQQQDMTAAHCHTDTRECELHTGYTQFSSANMTKPASGHEIGLPPHDLVHLQSTAPCLSEQDLSKLVAMTPLSRTLQEIQESLQNLPGVDRVCIPASTDKTTDDPAVHLIPVALDNLSPQHFAIFLFGCHVVKLLCNTQIFPPVTLLLAKTVPVSAYEGLVSHCKGDFYFDTTNQILYLCEAKLESVGQFIATILHAMAYIASGSKPESFMQALHHAISALSLQLFIASFRYEANKAKRDTSLTSDQSPGKLVEDFLNAHFLEKEMDHLNEVFLQLTLKLQKRTQCATPEKALSRNGTMMLELKRRYISQRLDELQIILNGMSRRQLDNHSPEEEEQTRDHPHPEPDNHRSDGQEEHSHSPDHEDLDSRVSFGFYSCRSCEEYRVNDWRECPRQLSQRTPNMRTRTRVILYSLLLLVLVVQVSRPVCVDVPSETEAVVGNPMKLTCISCMKREEVSAETRVDWYYIPPGEEPIPIYLFDGHPRELDGPWQGRLVWNGSRDLQELSISILNVTMNDTGTYKCVVFRQFEFESYSPSVIKTLVINLVVRQEASDDTTALYSEIMMYVLLVFLTCWLLVEMVYCYRKISRSDEQAQDTATNYLAIPSENKENLGVPVTE</sequence>
<dbReference type="InterPro" id="IPR013106">
    <property type="entry name" value="Ig_V-set"/>
</dbReference>
<evidence type="ECO:0000256" key="9">
    <source>
        <dbReference type="ARBA" id="ARBA00022989"/>
    </source>
</evidence>
<evidence type="ECO:0000256" key="15">
    <source>
        <dbReference type="ARBA" id="ARBA00023201"/>
    </source>
</evidence>
<evidence type="ECO:0000256" key="1">
    <source>
        <dbReference type="ARBA" id="ARBA00004251"/>
    </source>
</evidence>
<dbReference type="Gene3D" id="2.60.40.10">
    <property type="entry name" value="Immunoglobulins"/>
    <property type="match status" value="1"/>
</dbReference>
<keyword evidence="17" id="KW-0393">Immunoglobulin domain</keyword>
<dbReference type="FunFam" id="2.60.40.10:FF:000375">
    <property type="entry name" value="Sodium channel beta 1 subunit"/>
    <property type="match status" value="1"/>
</dbReference>
<protein>
    <recommendedName>
        <fullName evidence="18">Sodium channel regulatory subunit beta-3</fullName>
    </recommendedName>
</protein>